<feature type="domain" description="GDP/GTP exchange factor Sec2 N-terminal" evidence="4">
    <location>
        <begin position="118"/>
        <end position="193"/>
    </location>
</feature>
<feature type="compositionally biased region" description="Low complexity" evidence="3">
    <location>
        <begin position="1"/>
        <end position="16"/>
    </location>
</feature>
<keyword evidence="6" id="KW-1185">Reference proteome</keyword>
<evidence type="ECO:0000256" key="3">
    <source>
        <dbReference type="SAM" id="MobiDB-lite"/>
    </source>
</evidence>
<feature type="compositionally biased region" description="Polar residues" evidence="3">
    <location>
        <begin position="86"/>
        <end position="105"/>
    </location>
</feature>
<sequence length="207" mass="22785">MSTTMTMTLSTAAETSCPSCGQDLPHSGSSTAEIGAEAQKQIEDLQAQVRMLTQKATAAVDKWADYEDEIQNLRLQLVPPEPAPSPIQNRFSSFLSPRKSYSNLRPPSIPPPSTPREADLAAALNREQVARQAAEGKLNDASGELEDLTAQLFQQANEMVATERKARAKLEERVAMLERRDGEKRARLEKLEKAVGRIERVKGLLNS</sequence>
<evidence type="ECO:0000256" key="1">
    <source>
        <dbReference type="ARBA" id="ARBA00023054"/>
    </source>
</evidence>
<gene>
    <name evidence="5" type="ORF">PVAG01_10721</name>
</gene>
<evidence type="ECO:0000313" key="6">
    <source>
        <dbReference type="Proteomes" id="UP001629113"/>
    </source>
</evidence>
<dbReference type="PANTHER" id="PTHR14430:SF4">
    <property type="entry name" value="GDP_GTP EXCHANGE FACTOR SEC2 N-TERMINAL DOMAIN-CONTAINING PROTEIN"/>
    <property type="match status" value="1"/>
</dbReference>
<keyword evidence="1 2" id="KW-0175">Coiled coil</keyword>
<dbReference type="InterPro" id="IPR009449">
    <property type="entry name" value="Sec2_N"/>
</dbReference>
<dbReference type="Gene3D" id="6.10.140.910">
    <property type="match status" value="1"/>
</dbReference>
<dbReference type="EMBL" id="JBFCZG010000010">
    <property type="protein sequence ID" value="KAL3417711.1"/>
    <property type="molecule type" value="Genomic_DNA"/>
</dbReference>
<evidence type="ECO:0000259" key="4">
    <source>
        <dbReference type="Pfam" id="PF06428"/>
    </source>
</evidence>
<organism evidence="5 6">
    <name type="scientific">Phlyctema vagabunda</name>
    <dbReference type="NCBI Taxonomy" id="108571"/>
    <lineage>
        <taxon>Eukaryota</taxon>
        <taxon>Fungi</taxon>
        <taxon>Dikarya</taxon>
        <taxon>Ascomycota</taxon>
        <taxon>Pezizomycotina</taxon>
        <taxon>Leotiomycetes</taxon>
        <taxon>Helotiales</taxon>
        <taxon>Dermateaceae</taxon>
        <taxon>Phlyctema</taxon>
    </lineage>
</organism>
<dbReference type="SUPFAM" id="SSF144284">
    <property type="entry name" value="Sec2 N-terminal region"/>
    <property type="match status" value="1"/>
</dbReference>
<evidence type="ECO:0000256" key="2">
    <source>
        <dbReference type="SAM" id="Coils"/>
    </source>
</evidence>
<feature type="coiled-coil region" evidence="2">
    <location>
        <begin position="131"/>
        <end position="194"/>
    </location>
</feature>
<comment type="caution">
    <text evidence="5">The sequence shown here is derived from an EMBL/GenBank/DDBJ whole genome shotgun (WGS) entry which is preliminary data.</text>
</comment>
<proteinExistence type="predicted"/>
<evidence type="ECO:0000313" key="5">
    <source>
        <dbReference type="EMBL" id="KAL3417711.1"/>
    </source>
</evidence>
<accession>A0ABR4P3Q6</accession>
<feature type="region of interest" description="Disordered" evidence="3">
    <location>
        <begin position="1"/>
        <end position="38"/>
    </location>
</feature>
<keyword evidence="5" id="KW-0689">Ribosomal protein</keyword>
<dbReference type="PANTHER" id="PTHR14430">
    <property type="entry name" value="RABIN3-RELATED"/>
    <property type="match status" value="1"/>
</dbReference>
<feature type="region of interest" description="Disordered" evidence="3">
    <location>
        <begin position="78"/>
        <end position="116"/>
    </location>
</feature>
<reference evidence="5 6" key="1">
    <citation type="submission" date="2024-06" db="EMBL/GenBank/DDBJ databases">
        <title>Complete genome of Phlyctema vagabunda strain 19-DSS-EL-015.</title>
        <authorList>
            <person name="Fiorenzani C."/>
        </authorList>
    </citation>
    <scope>NUCLEOTIDE SEQUENCE [LARGE SCALE GENOMIC DNA]</scope>
    <source>
        <strain evidence="5 6">19-DSS-EL-015</strain>
    </source>
</reference>
<dbReference type="InterPro" id="IPR040351">
    <property type="entry name" value="RAB3IL/RAB3IP/Sec2"/>
</dbReference>
<dbReference type="Pfam" id="PF06428">
    <property type="entry name" value="Sec2p"/>
    <property type="match status" value="1"/>
</dbReference>
<name>A0ABR4P3Q6_9HELO</name>
<protein>
    <submittedName>
        <fullName evidence="5">Ribosomal protein L32</fullName>
    </submittedName>
</protein>
<keyword evidence="5" id="KW-0687">Ribonucleoprotein</keyword>
<dbReference type="Proteomes" id="UP001629113">
    <property type="component" value="Unassembled WGS sequence"/>
</dbReference>
<dbReference type="GO" id="GO:0005840">
    <property type="term" value="C:ribosome"/>
    <property type="evidence" value="ECO:0007669"/>
    <property type="project" value="UniProtKB-KW"/>
</dbReference>